<dbReference type="InterPro" id="IPR010998">
    <property type="entry name" value="Integrase_recombinase_N"/>
</dbReference>
<dbReference type="PANTHER" id="PTHR30349">
    <property type="entry name" value="PHAGE INTEGRASE-RELATED"/>
    <property type="match status" value="1"/>
</dbReference>
<dbReference type="InterPro" id="IPR011010">
    <property type="entry name" value="DNA_brk_join_enz"/>
</dbReference>
<evidence type="ECO:0000313" key="6">
    <source>
        <dbReference type="Proteomes" id="UP001521150"/>
    </source>
</evidence>
<dbReference type="RefSeq" id="WP_233729715.1">
    <property type="nucleotide sequence ID" value="NZ_JAJVCN010000003.1"/>
</dbReference>
<feature type="domain" description="Tyr recombinase" evidence="4">
    <location>
        <begin position="53"/>
        <end position="258"/>
    </location>
</feature>
<dbReference type="InterPro" id="IPR050090">
    <property type="entry name" value="Tyrosine_recombinase_XerCD"/>
</dbReference>
<comment type="similarity">
    <text evidence="1">Belongs to the 'phage' integrase family.</text>
</comment>
<name>A0ABS8ZQV0_9PSEU</name>
<comment type="caution">
    <text evidence="5">The sequence shown here is derived from an EMBL/GenBank/DDBJ whole genome shotgun (WGS) entry which is preliminary data.</text>
</comment>
<evidence type="ECO:0000313" key="5">
    <source>
        <dbReference type="EMBL" id="MCE7008187.1"/>
    </source>
</evidence>
<dbReference type="EMBL" id="JAJVCN010000003">
    <property type="protein sequence ID" value="MCE7008187.1"/>
    <property type="molecule type" value="Genomic_DNA"/>
</dbReference>
<dbReference type="PANTHER" id="PTHR30349:SF64">
    <property type="entry name" value="PROPHAGE INTEGRASE INTD-RELATED"/>
    <property type="match status" value="1"/>
</dbReference>
<dbReference type="Gene3D" id="1.10.443.10">
    <property type="entry name" value="Intergrase catalytic core"/>
    <property type="match status" value="1"/>
</dbReference>
<evidence type="ECO:0000256" key="2">
    <source>
        <dbReference type="ARBA" id="ARBA00023125"/>
    </source>
</evidence>
<keyword evidence="2" id="KW-0238">DNA-binding</keyword>
<dbReference type="InterPro" id="IPR002104">
    <property type="entry name" value="Integrase_catalytic"/>
</dbReference>
<evidence type="ECO:0000256" key="1">
    <source>
        <dbReference type="ARBA" id="ARBA00008857"/>
    </source>
</evidence>
<accession>A0ABS8ZQV0</accession>
<keyword evidence="3" id="KW-0233">DNA recombination</keyword>
<dbReference type="CDD" id="cd01189">
    <property type="entry name" value="INT_ICEBs1_C_like"/>
    <property type="match status" value="1"/>
</dbReference>
<keyword evidence="6" id="KW-1185">Reference proteome</keyword>
<reference evidence="5 6" key="1">
    <citation type="submission" date="2021-12" db="EMBL/GenBank/DDBJ databases">
        <title>Genome sequence of Kibdelosporangium philippinense ATCC 49844.</title>
        <authorList>
            <person name="Fedorov E.A."/>
            <person name="Omeragic M."/>
            <person name="Shalygina K.F."/>
            <person name="Maclea K.S."/>
        </authorList>
    </citation>
    <scope>NUCLEOTIDE SEQUENCE [LARGE SCALE GENOMIC DNA]</scope>
    <source>
        <strain evidence="5 6">ATCC 49844</strain>
    </source>
</reference>
<dbReference type="Proteomes" id="UP001521150">
    <property type="component" value="Unassembled WGS sequence"/>
</dbReference>
<organism evidence="5 6">
    <name type="scientific">Kibdelosporangium philippinense</name>
    <dbReference type="NCBI Taxonomy" id="211113"/>
    <lineage>
        <taxon>Bacteria</taxon>
        <taxon>Bacillati</taxon>
        <taxon>Actinomycetota</taxon>
        <taxon>Actinomycetes</taxon>
        <taxon>Pseudonocardiales</taxon>
        <taxon>Pseudonocardiaceae</taxon>
        <taxon>Kibdelosporangium</taxon>
    </lineage>
</organism>
<protein>
    <submittedName>
        <fullName evidence="5">Site-specific integrase</fullName>
    </submittedName>
</protein>
<dbReference type="Pfam" id="PF00589">
    <property type="entry name" value="Phage_integrase"/>
    <property type="match status" value="1"/>
</dbReference>
<proteinExistence type="inferred from homology"/>
<dbReference type="SUPFAM" id="SSF56349">
    <property type="entry name" value="DNA breaking-rejoining enzymes"/>
    <property type="match status" value="1"/>
</dbReference>
<dbReference type="Gene3D" id="1.10.150.130">
    <property type="match status" value="1"/>
</dbReference>
<sequence>MRERRVGYANTTIASIVKLLSMILTDAADEGLIPSNPVHRRRRRGRRSRRIPPEKVWATPTEVLRIADQATALGGQTAGLLIITAAWTGCRWGELAGLHRDNIDLERGTITIDARIGTLHESGHGRWLGAPKTASSARIITLPLFLVGLLRQHLQRHDNEFVFTTKSGKWWWRSTFIRRVLHPAINGNETEPQRRTRTVPIRPGLTFHGLRHSHKTWLIAGGAPEIAQARRLGHHLTNRVTEAYSHVATEVELRLLNDLQHRWHTAALNIRAHPVPPEPANRRLSGALAA</sequence>
<dbReference type="PROSITE" id="PS51898">
    <property type="entry name" value="TYR_RECOMBINASE"/>
    <property type="match status" value="1"/>
</dbReference>
<evidence type="ECO:0000256" key="3">
    <source>
        <dbReference type="ARBA" id="ARBA00023172"/>
    </source>
</evidence>
<evidence type="ECO:0000259" key="4">
    <source>
        <dbReference type="PROSITE" id="PS51898"/>
    </source>
</evidence>
<dbReference type="InterPro" id="IPR013762">
    <property type="entry name" value="Integrase-like_cat_sf"/>
</dbReference>
<gene>
    <name evidence="5" type="ORF">LWC34_36020</name>
</gene>